<dbReference type="PANTHER" id="PTHR43268:SF6">
    <property type="entry name" value="THIOSULFATE SULFURTRANSFERASE_RHODANESE-LIKE DOMAIN-CONTAINING PROTEIN 2"/>
    <property type="match status" value="1"/>
</dbReference>
<dbReference type="SMART" id="SM00450">
    <property type="entry name" value="RHOD"/>
    <property type="match status" value="1"/>
</dbReference>
<dbReference type="AlphaFoldDB" id="A0A6J4P7K9"/>
<evidence type="ECO:0000259" key="2">
    <source>
        <dbReference type="PROSITE" id="PS50206"/>
    </source>
</evidence>
<dbReference type="Gene3D" id="3.40.250.10">
    <property type="entry name" value="Rhodanese-like domain"/>
    <property type="match status" value="1"/>
</dbReference>
<dbReference type="NCBIfam" id="NF001134">
    <property type="entry name" value="PRK00142.1-2"/>
    <property type="match status" value="1"/>
</dbReference>
<proteinExistence type="inferred from homology"/>
<dbReference type="EMBL" id="CADCUO010000165">
    <property type="protein sequence ID" value="CAA9404902.1"/>
    <property type="molecule type" value="Genomic_DNA"/>
</dbReference>
<reference evidence="3" key="1">
    <citation type="submission" date="2020-02" db="EMBL/GenBank/DDBJ databases">
        <authorList>
            <person name="Meier V. D."/>
        </authorList>
    </citation>
    <scope>NUCLEOTIDE SEQUENCE</scope>
    <source>
        <strain evidence="3">AVDCRST_MAG75</strain>
    </source>
</reference>
<gene>
    <name evidence="1" type="primary">trhO</name>
    <name evidence="3" type="ORF">AVDCRST_MAG75-2371</name>
</gene>
<name>A0A6J4P7K9_9ACTN</name>
<dbReference type="Pfam" id="PF00581">
    <property type="entry name" value="Rhodanese"/>
    <property type="match status" value="1"/>
</dbReference>
<dbReference type="InterPro" id="IPR001763">
    <property type="entry name" value="Rhodanese-like_dom"/>
</dbReference>
<evidence type="ECO:0000313" key="3">
    <source>
        <dbReference type="EMBL" id="CAA9404902.1"/>
    </source>
</evidence>
<dbReference type="Gene3D" id="3.30.70.100">
    <property type="match status" value="1"/>
</dbReference>
<dbReference type="GO" id="GO:0016705">
    <property type="term" value="F:oxidoreductase activity, acting on paired donors, with incorporation or reduction of molecular oxygen"/>
    <property type="evidence" value="ECO:0007669"/>
    <property type="project" value="UniProtKB-UniRule"/>
</dbReference>
<dbReference type="EC" id="1.14.-.-" evidence="1"/>
<comment type="function">
    <text evidence="1">Catalyzes oxygen-dependent 5-hydroxyuridine (ho5U) modification at position 34 in tRNAs.</text>
</comment>
<protein>
    <recommendedName>
        <fullName evidence="1">tRNA uridine(34) hydroxylase</fullName>
        <ecNumber evidence="1">1.14.-.-</ecNumber>
    </recommendedName>
    <alternativeName>
        <fullName evidence="1">tRNA hydroxylation protein O</fullName>
    </alternativeName>
</protein>
<organism evidence="3">
    <name type="scientific">uncultured Propionibacteriaceae bacterium</name>
    <dbReference type="NCBI Taxonomy" id="257457"/>
    <lineage>
        <taxon>Bacteria</taxon>
        <taxon>Bacillati</taxon>
        <taxon>Actinomycetota</taxon>
        <taxon>Actinomycetes</taxon>
        <taxon>Propionibacteriales</taxon>
        <taxon>Propionibacteriaceae</taxon>
        <taxon>environmental samples</taxon>
    </lineage>
</organism>
<dbReference type="InterPro" id="IPR036873">
    <property type="entry name" value="Rhodanese-like_dom_sf"/>
</dbReference>
<feature type="domain" description="Rhodanese" evidence="2">
    <location>
        <begin position="130"/>
        <end position="225"/>
    </location>
</feature>
<comment type="catalytic activity">
    <reaction evidence="1">
        <text>uridine(34) in tRNA + AH2 + O2 = 5-hydroxyuridine(34) in tRNA + A + H2O</text>
        <dbReference type="Rhea" id="RHEA:64224"/>
        <dbReference type="Rhea" id="RHEA-COMP:11727"/>
        <dbReference type="Rhea" id="RHEA-COMP:13381"/>
        <dbReference type="ChEBI" id="CHEBI:13193"/>
        <dbReference type="ChEBI" id="CHEBI:15377"/>
        <dbReference type="ChEBI" id="CHEBI:15379"/>
        <dbReference type="ChEBI" id="CHEBI:17499"/>
        <dbReference type="ChEBI" id="CHEBI:65315"/>
        <dbReference type="ChEBI" id="CHEBI:136877"/>
    </reaction>
</comment>
<dbReference type="HAMAP" id="MF_00469">
    <property type="entry name" value="TrhO"/>
    <property type="match status" value="1"/>
</dbReference>
<dbReference type="InterPro" id="IPR022111">
    <property type="entry name" value="Rhodanese_C"/>
</dbReference>
<comment type="similarity">
    <text evidence="1">Belongs to the TrhO family.</text>
</comment>
<dbReference type="InterPro" id="IPR020936">
    <property type="entry name" value="TrhO"/>
</dbReference>
<sequence length="289" mass="31929">MAISKLLLYYVFTPLPDPPAIRLWQRDLCERLGLKGRIVISPHGLNGTVAGEVAAVKQYVRRTREYPPFAAIDFKWSEATGEEFPRLSVKVRDEMVTFGASNEIAVDRDGVVGTGRHLAPEQVHELVEARGDEVAFFDARNRFEAAIGRFSGAVVPEVETTKDFVAELDSGRYDHLKDRPVVTYCTGGVRCEVLSAMMVKRGFSEVYQIDGGVVRYGETYGDAGLWEGSLYVFDDRIKIDFSDQAKIIGICETCGAATSDYRDCIAAQCKGRALLCAADASTPLCVQHR</sequence>
<keyword evidence="1" id="KW-0560">Oxidoreductase</keyword>
<dbReference type="PANTHER" id="PTHR43268">
    <property type="entry name" value="THIOSULFATE SULFURTRANSFERASE/RHODANESE-LIKE DOMAIN-CONTAINING PROTEIN 2"/>
    <property type="match status" value="1"/>
</dbReference>
<dbReference type="PROSITE" id="PS50206">
    <property type="entry name" value="RHODANESE_3"/>
    <property type="match status" value="1"/>
</dbReference>
<dbReference type="SUPFAM" id="SSF52821">
    <property type="entry name" value="Rhodanese/Cell cycle control phosphatase"/>
    <property type="match status" value="1"/>
</dbReference>
<dbReference type="InterPro" id="IPR040503">
    <property type="entry name" value="TRHO_N"/>
</dbReference>
<dbReference type="Pfam" id="PF17773">
    <property type="entry name" value="UPF0176_N"/>
    <property type="match status" value="1"/>
</dbReference>
<keyword evidence="1" id="KW-0819">tRNA processing</keyword>
<accession>A0A6J4P7K9</accession>
<dbReference type="GO" id="GO:0006400">
    <property type="term" value="P:tRNA modification"/>
    <property type="evidence" value="ECO:0007669"/>
    <property type="project" value="UniProtKB-UniRule"/>
</dbReference>
<dbReference type="Pfam" id="PF12368">
    <property type="entry name" value="Rhodanese_C"/>
    <property type="match status" value="1"/>
</dbReference>
<evidence type="ECO:0000256" key="1">
    <source>
        <dbReference type="HAMAP-Rule" id="MF_00469"/>
    </source>
</evidence>